<dbReference type="EMBL" id="CAJVQA010017652">
    <property type="protein sequence ID" value="CAG8749862.1"/>
    <property type="molecule type" value="Genomic_DNA"/>
</dbReference>
<dbReference type="Proteomes" id="UP000789759">
    <property type="component" value="Unassembled WGS sequence"/>
</dbReference>
<gene>
    <name evidence="1" type="ORF">CPELLU_LOCUS14634</name>
</gene>
<protein>
    <submittedName>
        <fullName evidence="1">2689_t:CDS:1</fullName>
    </submittedName>
</protein>
<evidence type="ECO:0000313" key="1">
    <source>
        <dbReference type="EMBL" id="CAG8749862.1"/>
    </source>
</evidence>
<accession>A0A9N9ITD9</accession>
<evidence type="ECO:0000313" key="2">
    <source>
        <dbReference type="Proteomes" id="UP000789759"/>
    </source>
</evidence>
<proteinExistence type="predicted"/>
<dbReference type="AlphaFoldDB" id="A0A9N9ITD9"/>
<organism evidence="1 2">
    <name type="scientific">Cetraspora pellucida</name>
    <dbReference type="NCBI Taxonomy" id="1433469"/>
    <lineage>
        <taxon>Eukaryota</taxon>
        <taxon>Fungi</taxon>
        <taxon>Fungi incertae sedis</taxon>
        <taxon>Mucoromycota</taxon>
        <taxon>Glomeromycotina</taxon>
        <taxon>Glomeromycetes</taxon>
        <taxon>Diversisporales</taxon>
        <taxon>Gigasporaceae</taxon>
        <taxon>Cetraspora</taxon>
    </lineage>
</organism>
<comment type="caution">
    <text evidence="1">The sequence shown here is derived from an EMBL/GenBank/DDBJ whole genome shotgun (WGS) entry which is preliminary data.</text>
</comment>
<reference evidence="1" key="1">
    <citation type="submission" date="2021-06" db="EMBL/GenBank/DDBJ databases">
        <authorList>
            <person name="Kallberg Y."/>
            <person name="Tangrot J."/>
            <person name="Rosling A."/>
        </authorList>
    </citation>
    <scope>NUCLEOTIDE SEQUENCE</scope>
    <source>
        <strain evidence="1">FL966</strain>
    </source>
</reference>
<dbReference type="OrthoDB" id="2358498at2759"/>
<feature type="non-terminal residue" evidence="1">
    <location>
        <position position="124"/>
    </location>
</feature>
<sequence>MTSIFCAISYIKNVSGSSKVCNRSVVTIEQNTSLKIQTTEDYPSIYDLPISPLFDAYNNVTAFQVTMSVLYKYNSKGRYANIADATKHQPIISVTGDDDNKMIKARKLRNEELEKLVEKFSSPP</sequence>
<keyword evidence="2" id="KW-1185">Reference proteome</keyword>
<name>A0A9N9ITD9_9GLOM</name>